<protein>
    <recommendedName>
        <fullName evidence="3">PAS domain-containing protein</fullName>
    </recommendedName>
</protein>
<evidence type="ECO:0000313" key="2">
    <source>
        <dbReference type="Proteomes" id="UP001150907"/>
    </source>
</evidence>
<accession>A0A9W8BD55</accession>
<evidence type="ECO:0000313" key="1">
    <source>
        <dbReference type="EMBL" id="KAJ2002900.1"/>
    </source>
</evidence>
<reference evidence="1" key="1">
    <citation type="submission" date="2022-07" db="EMBL/GenBank/DDBJ databases">
        <title>Phylogenomic reconstructions and comparative analyses of Kickxellomycotina fungi.</title>
        <authorList>
            <person name="Reynolds N.K."/>
            <person name="Stajich J.E."/>
            <person name="Barry K."/>
            <person name="Grigoriev I.V."/>
            <person name="Crous P."/>
            <person name="Smith M.E."/>
        </authorList>
    </citation>
    <scope>NUCLEOTIDE SEQUENCE</scope>
    <source>
        <strain evidence="1">IMI 214461</strain>
    </source>
</reference>
<sequence length="318" mass="33908">MPHSFIGIHDKSEEARILYLSSGVLQAMGMPAQTMVGSSAYGFITDDPYLQSYPSMYCGDADETSVTIMNVNAMHSGGAPVATRLVAFSCDTCILVVAMMFPDMPCVAPPTLNIQRMQGPEAAGDSRGRISVHVTQAPHPRACLVVEHVSLTSSELAVFPGSEQAGIVSKPNGPHIVFVTNSISRVVRADGDELINTPFLQLVAPKSLSRAALFLQELATNEGVMFSTLLLLENPLADPLEAVAGNRVEVEIVGAHSDDGAVLLCRRVRVRSPAEAAADFDRRLTSRVPESDGYLSLSDLLSSDLETSDCPSTWASSS</sequence>
<dbReference type="EMBL" id="JANBQF010000261">
    <property type="protein sequence ID" value="KAJ2002900.1"/>
    <property type="molecule type" value="Genomic_DNA"/>
</dbReference>
<dbReference type="AlphaFoldDB" id="A0A9W8BD55"/>
<dbReference type="OrthoDB" id="411251at2759"/>
<comment type="caution">
    <text evidence="1">The sequence shown here is derived from an EMBL/GenBank/DDBJ whole genome shotgun (WGS) entry which is preliminary data.</text>
</comment>
<proteinExistence type="predicted"/>
<name>A0A9W8BD55_9FUNG</name>
<gene>
    <name evidence="1" type="ORF">H4R26_003363</name>
</gene>
<organism evidence="1 2">
    <name type="scientific">Coemansia thaxteri</name>
    <dbReference type="NCBI Taxonomy" id="2663907"/>
    <lineage>
        <taxon>Eukaryota</taxon>
        <taxon>Fungi</taxon>
        <taxon>Fungi incertae sedis</taxon>
        <taxon>Zoopagomycota</taxon>
        <taxon>Kickxellomycotina</taxon>
        <taxon>Kickxellomycetes</taxon>
        <taxon>Kickxellales</taxon>
        <taxon>Kickxellaceae</taxon>
        <taxon>Coemansia</taxon>
    </lineage>
</organism>
<evidence type="ECO:0008006" key="3">
    <source>
        <dbReference type="Google" id="ProtNLM"/>
    </source>
</evidence>
<dbReference type="Proteomes" id="UP001150907">
    <property type="component" value="Unassembled WGS sequence"/>
</dbReference>
<keyword evidence="2" id="KW-1185">Reference proteome</keyword>